<dbReference type="InterPro" id="IPR027469">
    <property type="entry name" value="Cation_efflux_TMD_sf"/>
</dbReference>
<feature type="domain" description="Cation efflux protein transmembrane" evidence="10">
    <location>
        <begin position="23"/>
        <end position="213"/>
    </location>
</feature>
<keyword evidence="8 9" id="KW-0472">Membrane</keyword>
<dbReference type="PANTHER" id="PTHR11562:SF17">
    <property type="entry name" value="RE54080P-RELATED"/>
    <property type="match status" value="1"/>
</dbReference>
<proteinExistence type="inferred from homology"/>
<dbReference type="Pfam" id="PF01545">
    <property type="entry name" value="Cation_efflux"/>
    <property type="match status" value="1"/>
</dbReference>
<evidence type="ECO:0000256" key="4">
    <source>
        <dbReference type="ARBA" id="ARBA00022692"/>
    </source>
</evidence>
<evidence type="ECO:0000256" key="9">
    <source>
        <dbReference type="SAM" id="Phobius"/>
    </source>
</evidence>
<feature type="transmembrane region" description="Helical" evidence="9">
    <location>
        <begin position="156"/>
        <end position="176"/>
    </location>
</feature>
<dbReference type="GO" id="GO:0005385">
    <property type="term" value="F:zinc ion transmembrane transporter activity"/>
    <property type="evidence" value="ECO:0007669"/>
    <property type="project" value="TreeGrafter"/>
</dbReference>
<evidence type="ECO:0000256" key="3">
    <source>
        <dbReference type="ARBA" id="ARBA00022448"/>
    </source>
</evidence>
<dbReference type="HOGENOM" id="CLU_013430_0_0_10"/>
<dbReference type="SUPFAM" id="SSF161111">
    <property type="entry name" value="Cation efflux protein transmembrane domain-like"/>
    <property type="match status" value="1"/>
</dbReference>
<evidence type="ECO:0000256" key="8">
    <source>
        <dbReference type="ARBA" id="ARBA00023136"/>
    </source>
</evidence>
<dbReference type="PANTHER" id="PTHR11562">
    <property type="entry name" value="CATION EFFLUX PROTEIN/ ZINC TRANSPORTER"/>
    <property type="match status" value="1"/>
</dbReference>
<feature type="transmembrane region" description="Helical" evidence="9">
    <location>
        <begin position="84"/>
        <end position="107"/>
    </location>
</feature>
<accession>D2QVA2</accession>
<dbReference type="Gene3D" id="1.20.1510.10">
    <property type="entry name" value="Cation efflux protein transmembrane domain"/>
    <property type="match status" value="1"/>
</dbReference>
<keyword evidence="7" id="KW-0406">Ion transport</keyword>
<dbReference type="Proteomes" id="UP000002028">
    <property type="component" value="Plasmid pSLIN01"/>
</dbReference>
<dbReference type="InterPro" id="IPR002524">
    <property type="entry name" value="Cation_efflux"/>
</dbReference>
<dbReference type="InterPro" id="IPR036837">
    <property type="entry name" value="Cation_efflux_CTD_sf"/>
</dbReference>
<name>D2QVA2_SPILD</name>
<dbReference type="InterPro" id="IPR027470">
    <property type="entry name" value="Cation_efflux_CTD"/>
</dbReference>
<dbReference type="AlphaFoldDB" id="D2QVA2"/>
<dbReference type="RefSeq" id="WP_012931216.1">
    <property type="nucleotide sequence ID" value="NC_013731.1"/>
</dbReference>
<reference evidence="12 13" key="1">
    <citation type="journal article" date="2010" name="Stand. Genomic Sci.">
        <title>Complete genome sequence of Spirosoma linguale type strain (1).</title>
        <authorList>
            <person name="Lail K."/>
            <person name="Sikorski J."/>
            <person name="Saunders E."/>
            <person name="Lapidus A."/>
            <person name="Glavina Del Rio T."/>
            <person name="Copeland A."/>
            <person name="Tice H."/>
            <person name="Cheng J.-F."/>
            <person name="Lucas S."/>
            <person name="Nolan M."/>
            <person name="Bruce D."/>
            <person name="Goodwin L."/>
            <person name="Pitluck S."/>
            <person name="Ivanova N."/>
            <person name="Mavromatis K."/>
            <person name="Ovchinnikova G."/>
            <person name="Pati A."/>
            <person name="Chen A."/>
            <person name="Palaniappan K."/>
            <person name="Land M."/>
            <person name="Hauser L."/>
            <person name="Chang Y.-J."/>
            <person name="Jeffries C.D."/>
            <person name="Chain P."/>
            <person name="Brettin T."/>
            <person name="Detter J.C."/>
            <person name="Schuetze A."/>
            <person name="Rohde M."/>
            <person name="Tindall B.J."/>
            <person name="Goeker M."/>
            <person name="Bristow J."/>
            <person name="Eisen J.A."/>
            <person name="Markowitz V."/>
            <person name="Hugenholtz P."/>
            <person name="Kyrpides N.C."/>
            <person name="Klenk H.-P."/>
            <person name="Chen F."/>
        </authorList>
    </citation>
    <scope>NUCLEOTIDE SEQUENCE [LARGE SCALE GENOMIC DNA]</scope>
    <source>
        <strain evidence="13">ATCC 33905 / DSM 74 / LMG 10896 / Claus 1</strain>
    </source>
</reference>
<organism evidence="12 13">
    <name type="scientific">Spirosoma linguale (strain ATCC 33905 / DSM 74 / LMG 10896 / Claus 1)</name>
    <dbReference type="NCBI Taxonomy" id="504472"/>
    <lineage>
        <taxon>Bacteria</taxon>
        <taxon>Pseudomonadati</taxon>
        <taxon>Bacteroidota</taxon>
        <taxon>Cytophagia</taxon>
        <taxon>Cytophagales</taxon>
        <taxon>Cytophagaceae</taxon>
        <taxon>Spirosoma</taxon>
    </lineage>
</organism>
<keyword evidence="12" id="KW-0614">Plasmid</keyword>
<keyword evidence="5" id="KW-0862">Zinc</keyword>
<keyword evidence="5" id="KW-0864">Zinc transport</keyword>
<evidence type="ECO:0000259" key="10">
    <source>
        <dbReference type="Pfam" id="PF01545"/>
    </source>
</evidence>
<evidence type="ECO:0000256" key="5">
    <source>
        <dbReference type="ARBA" id="ARBA00022906"/>
    </source>
</evidence>
<evidence type="ECO:0000259" key="11">
    <source>
        <dbReference type="Pfam" id="PF16916"/>
    </source>
</evidence>
<evidence type="ECO:0000256" key="1">
    <source>
        <dbReference type="ARBA" id="ARBA00004141"/>
    </source>
</evidence>
<dbReference type="InterPro" id="IPR050681">
    <property type="entry name" value="CDF/SLC30A"/>
</dbReference>
<feature type="transmembrane region" description="Helical" evidence="9">
    <location>
        <begin position="24"/>
        <end position="43"/>
    </location>
</feature>
<feature type="transmembrane region" description="Helical" evidence="9">
    <location>
        <begin position="127"/>
        <end position="144"/>
    </location>
</feature>
<dbReference type="GO" id="GO:0005886">
    <property type="term" value="C:plasma membrane"/>
    <property type="evidence" value="ECO:0007669"/>
    <property type="project" value="TreeGrafter"/>
</dbReference>
<feature type="transmembrane region" description="Helical" evidence="9">
    <location>
        <begin position="182"/>
        <end position="198"/>
    </location>
</feature>
<feature type="transmembrane region" description="Helical" evidence="9">
    <location>
        <begin position="55"/>
        <end position="72"/>
    </location>
</feature>
<dbReference type="KEGG" id="sli:Slin_6782"/>
<dbReference type="Pfam" id="PF16916">
    <property type="entry name" value="ZT_dimer"/>
    <property type="match status" value="1"/>
</dbReference>
<geneLocation type="plasmid" evidence="12 13">
    <name>pSLIN01</name>
</geneLocation>
<comment type="subcellular location">
    <subcellularLocation>
        <location evidence="1">Membrane</location>
        <topology evidence="1">Multi-pass membrane protein</topology>
    </subcellularLocation>
</comment>
<evidence type="ECO:0000256" key="6">
    <source>
        <dbReference type="ARBA" id="ARBA00022989"/>
    </source>
</evidence>
<gene>
    <name evidence="12" type="ordered locus">Slin_6782</name>
</gene>
<evidence type="ECO:0000313" key="13">
    <source>
        <dbReference type="Proteomes" id="UP000002028"/>
    </source>
</evidence>
<feature type="domain" description="Cation efflux protein cytoplasmic" evidence="11">
    <location>
        <begin position="217"/>
        <end position="293"/>
    </location>
</feature>
<protein>
    <submittedName>
        <fullName evidence="12">Cation diffusion facilitator family transporter</fullName>
    </submittedName>
</protein>
<dbReference type="EMBL" id="CP001770">
    <property type="protein sequence ID" value="ADB42734.1"/>
    <property type="molecule type" value="Genomic_DNA"/>
</dbReference>
<dbReference type="SUPFAM" id="SSF160240">
    <property type="entry name" value="Cation efflux protein cytoplasmic domain-like"/>
    <property type="match status" value="1"/>
</dbReference>
<dbReference type="InterPro" id="IPR058533">
    <property type="entry name" value="Cation_efflux_TM"/>
</dbReference>
<evidence type="ECO:0000313" key="12">
    <source>
        <dbReference type="EMBL" id="ADB42734.1"/>
    </source>
</evidence>
<keyword evidence="3" id="KW-0813">Transport</keyword>
<sequence length="305" mass="33052">MTPATPTQPAPASAAGRFNKNLRIVFGLTFTYFLVEVVVGYITNSLALLSDAAHMLTDVIGLALALFANWMSRRPITARRSYGFYRLEILSAFVNALILIGISLYILYEAYGRFRNPPVVDSRNMTLVALVGLAVNLLGIYLLRRGAKDSLNVKGAYLEVVSDLLSSVGVIIAGLVMTYTGWYYADPLFSAIIGLFILPRTLSLMMESVNILLQATPDGLDVTDLEQTINAVPGLSSAHDLHIWTLTSGIVVMSGHVVADASLTTEELTGRIGEVAGRLTTQYNIQHIALQPERAGQCTNALTTL</sequence>
<keyword evidence="6 9" id="KW-1133">Transmembrane helix</keyword>
<evidence type="ECO:0000256" key="7">
    <source>
        <dbReference type="ARBA" id="ARBA00023065"/>
    </source>
</evidence>
<evidence type="ECO:0000256" key="2">
    <source>
        <dbReference type="ARBA" id="ARBA00008873"/>
    </source>
</evidence>
<comment type="similarity">
    <text evidence="2">Belongs to the cation diffusion facilitator (CDF) transporter (TC 2.A.4) family. SLC30A subfamily.</text>
</comment>
<keyword evidence="4 9" id="KW-0812">Transmembrane</keyword>
<keyword evidence="13" id="KW-1185">Reference proteome</keyword>
<dbReference type="NCBIfam" id="TIGR01297">
    <property type="entry name" value="CDF"/>
    <property type="match status" value="1"/>
</dbReference>